<keyword evidence="2" id="KW-1185">Reference proteome</keyword>
<dbReference type="SUPFAM" id="SSF53850">
    <property type="entry name" value="Periplasmic binding protein-like II"/>
    <property type="match status" value="1"/>
</dbReference>
<dbReference type="RefSeq" id="WP_182708325.1">
    <property type="nucleotide sequence ID" value="NZ_JACJII010000001.1"/>
</dbReference>
<comment type="caution">
    <text evidence="1">The sequence shown here is derived from an EMBL/GenBank/DDBJ whole genome shotgun (WGS) entry which is preliminary data.</text>
</comment>
<proteinExistence type="predicted"/>
<name>A0A7W3RC00_9ACTN</name>
<evidence type="ECO:0000313" key="2">
    <source>
        <dbReference type="Proteomes" id="UP000539313"/>
    </source>
</evidence>
<dbReference type="Proteomes" id="UP000539313">
    <property type="component" value="Unassembled WGS sequence"/>
</dbReference>
<accession>A0A7W3RC00</accession>
<reference evidence="1 2" key="1">
    <citation type="submission" date="2020-08" db="EMBL/GenBank/DDBJ databases">
        <title>Sequencing the genomes of 1000 actinobacteria strains.</title>
        <authorList>
            <person name="Klenk H.-P."/>
        </authorList>
    </citation>
    <scope>NUCLEOTIDE SEQUENCE [LARGE SCALE GENOMIC DNA]</scope>
    <source>
        <strain evidence="1 2">DSM 45823</strain>
    </source>
</reference>
<dbReference type="AlphaFoldDB" id="A0A7W3RC00"/>
<gene>
    <name evidence="1" type="ORF">HNR21_006800</name>
</gene>
<dbReference type="EMBL" id="JACJII010000001">
    <property type="protein sequence ID" value="MBA9007918.1"/>
    <property type="molecule type" value="Genomic_DNA"/>
</dbReference>
<organism evidence="1 2">
    <name type="scientific">Thermomonospora cellulosilytica</name>
    <dbReference type="NCBI Taxonomy" id="1411118"/>
    <lineage>
        <taxon>Bacteria</taxon>
        <taxon>Bacillati</taxon>
        <taxon>Actinomycetota</taxon>
        <taxon>Actinomycetes</taxon>
        <taxon>Streptosporangiales</taxon>
        <taxon>Thermomonosporaceae</taxon>
        <taxon>Thermomonospora</taxon>
    </lineage>
</organism>
<dbReference type="Pfam" id="PF13531">
    <property type="entry name" value="SBP_bac_11"/>
    <property type="match status" value="1"/>
</dbReference>
<sequence length="336" mass="36169">MAAWRRPRLLLAVAAVLAVAVGGGAWGFQALTEPCPGAPLPVTVVAQPEIVPALRDIGDRFGTQRHRVQDRCVEVRVVAEESAATAAALAGRRVRADAWVPSSSVWFTVALDAGADPGVVPEQAGPLAGSAVVLATTRAAWEELRRAGAEPSWRLLRSGRVEGVGVARRMPDPASHATGMFAMIALDREGGVGDRLVRELRDAAPEKGRSVLDELLTAERFARPLVVTSEQAVVAHNRRNEPNPAVVLMPREGTLMLEYPFTGLTKDPVRLQAVDAFASALRSRAARQTFQRYGFRAPDGTLIGTYASRHGLRETPPRALELPTQDDVLDAHASWR</sequence>
<evidence type="ECO:0000313" key="1">
    <source>
        <dbReference type="EMBL" id="MBA9007918.1"/>
    </source>
</evidence>
<protein>
    <submittedName>
        <fullName evidence="1">Uncharacterized protein</fullName>
    </submittedName>
</protein>